<evidence type="ECO:0000256" key="2">
    <source>
        <dbReference type="ARBA" id="ARBA00008465"/>
    </source>
</evidence>
<dbReference type="Proteomes" id="UP000031563">
    <property type="component" value="Unassembled WGS sequence"/>
</dbReference>
<keyword evidence="3" id="KW-0846">Cobalamin</keyword>
<dbReference type="OrthoDB" id="9762378at2"/>
<keyword evidence="4" id="KW-0413">Isomerase</keyword>
<sequence length="645" mass="70498">MEVQEMKKQPFSKVSLEEWKKTAEASLKGKPLEALHTATYEEISLKPLYRAEDVEDGDAAQYPGEPDYRRGFLKGGYMEKPWRNAHSLTADSPAQLQEKISTAMKAGQTALSFSGEVSARMTYGDFSELPLDEQPLYIDMKDHFLAFAAFLLKKREQKVSGAAGTDIVSLYAQKGLVPDKNILNLYIEAISQMTEVLPQLKTIRIDTAPYQAAGANAYQEISIALAEAVFYIELFKEEGWTPAEIVEKMHIHFAIGSQFFMELAKLRAFRKAWTALCEAYGLAGDSVKVTVGAETSAFTLSRLDRHVNILRTGSEAFSALLGGVEFLQVTSFDQVNGQPSPLGERIARNIPLILQNESHVDKVIDPAGGSYYIETLTSELSQKAWGYFTDIEEAGGILAVLKDGVLQKELAAVLEKRKTDLALRKKSMIGTNVYADINEPAPTSAPVPEVLLASKSVSSFDEVIQSVEGDVSAAELHVQDSGAEIIPVKAERLAEPYERLRARAEALRADGKDVEAGLICLGKLKDFKPRADFVTGMLAVGGISAKTSGECHTVEEAVQFVKDSSLPYYCICGADASYEQFGPQLAEAIKQSKENVTVDLAGRLPEEAQSAWTQSGLNGSIYAGQNILEKLANLLDLLEGESAHE</sequence>
<gene>
    <name evidence="7" type="ORF">QY95_03091</name>
</gene>
<dbReference type="PANTHER" id="PTHR48101">
    <property type="entry name" value="METHYLMALONYL-COA MUTASE, MITOCHONDRIAL-RELATED"/>
    <property type="match status" value="1"/>
</dbReference>
<organism evidence="7 8">
    <name type="scientific">Bacillus thermotolerans</name>
    <name type="common">Quasibacillus thermotolerans</name>
    <dbReference type="NCBI Taxonomy" id="1221996"/>
    <lineage>
        <taxon>Bacteria</taxon>
        <taxon>Bacillati</taxon>
        <taxon>Bacillota</taxon>
        <taxon>Bacilli</taxon>
        <taxon>Bacillales</taxon>
        <taxon>Bacillaceae</taxon>
        <taxon>Bacillus</taxon>
    </lineage>
</organism>
<name>A0A0F5IBK3_BACTR</name>
<feature type="domain" description="Methylmalonyl-CoA mutase alpha/beta chain catalytic" evidence="6">
    <location>
        <begin position="126"/>
        <end position="463"/>
    </location>
</feature>
<evidence type="ECO:0000313" key="7">
    <source>
        <dbReference type="EMBL" id="KKB42984.1"/>
    </source>
</evidence>
<keyword evidence="5" id="KW-0170">Cobalt</keyword>
<dbReference type="InterPro" id="IPR036724">
    <property type="entry name" value="Cobalamin-bd_sf"/>
</dbReference>
<evidence type="ECO:0000313" key="8">
    <source>
        <dbReference type="Proteomes" id="UP000031563"/>
    </source>
</evidence>
<dbReference type="Gene3D" id="3.20.20.240">
    <property type="entry name" value="Methylmalonyl-CoA mutase"/>
    <property type="match status" value="1"/>
</dbReference>
<proteinExistence type="inferred from homology"/>
<dbReference type="Gene3D" id="3.40.50.280">
    <property type="entry name" value="Cobalamin-binding domain"/>
    <property type="match status" value="1"/>
</dbReference>
<dbReference type="STRING" id="1221996.QY95_03091"/>
<dbReference type="InterPro" id="IPR006099">
    <property type="entry name" value="MeMalonylCoA_mutase_a/b_cat"/>
</dbReference>
<evidence type="ECO:0000259" key="6">
    <source>
        <dbReference type="Pfam" id="PF01642"/>
    </source>
</evidence>
<dbReference type="GO" id="GO:0031419">
    <property type="term" value="F:cobalamin binding"/>
    <property type="evidence" value="ECO:0007669"/>
    <property type="project" value="UniProtKB-KW"/>
</dbReference>
<evidence type="ECO:0000256" key="4">
    <source>
        <dbReference type="ARBA" id="ARBA00023235"/>
    </source>
</evidence>
<evidence type="ECO:0000256" key="1">
    <source>
        <dbReference type="ARBA" id="ARBA00001922"/>
    </source>
</evidence>
<dbReference type="InterPro" id="IPR016176">
    <property type="entry name" value="Cbl-dep_enz_cat"/>
</dbReference>
<protein>
    <submittedName>
        <fullName evidence="7">Methylmalonyl-CoA mutase</fullName>
    </submittedName>
</protein>
<comment type="cofactor">
    <cofactor evidence="1">
        <name>adenosylcob(III)alamin</name>
        <dbReference type="ChEBI" id="CHEBI:18408"/>
    </cofactor>
</comment>
<dbReference type="EMBL" id="JWIR02000006">
    <property type="protein sequence ID" value="KKB42984.1"/>
    <property type="molecule type" value="Genomic_DNA"/>
</dbReference>
<dbReference type="AlphaFoldDB" id="A0A0F5IBK3"/>
<comment type="caution">
    <text evidence="7">The sequence shown here is derived from an EMBL/GenBank/DDBJ whole genome shotgun (WGS) entry which is preliminary data.</text>
</comment>
<keyword evidence="8" id="KW-1185">Reference proteome</keyword>
<dbReference type="GO" id="GO:0046872">
    <property type="term" value="F:metal ion binding"/>
    <property type="evidence" value="ECO:0007669"/>
    <property type="project" value="InterPro"/>
</dbReference>
<dbReference type="SUPFAM" id="SSF51703">
    <property type="entry name" value="Cobalamin (vitamin B12)-dependent enzymes"/>
    <property type="match status" value="1"/>
</dbReference>
<dbReference type="GO" id="GO:0016866">
    <property type="term" value="F:intramolecular transferase activity"/>
    <property type="evidence" value="ECO:0007669"/>
    <property type="project" value="InterPro"/>
</dbReference>
<dbReference type="SUPFAM" id="SSF52242">
    <property type="entry name" value="Cobalamin (vitamin B12)-binding domain"/>
    <property type="match status" value="1"/>
</dbReference>
<accession>A0A0F5IBK3</accession>
<feature type="domain" description="Methylmalonyl-CoA mutase alpha/beta chain catalytic" evidence="6">
    <location>
        <begin position="39"/>
        <end position="123"/>
    </location>
</feature>
<evidence type="ECO:0000256" key="5">
    <source>
        <dbReference type="ARBA" id="ARBA00023285"/>
    </source>
</evidence>
<reference evidence="7" key="1">
    <citation type="submission" date="2015-02" db="EMBL/GenBank/DDBJ databases">
        <title>Genome Assembly of Bacillaceae bacterium MTCC 8252.</title>
        <authorList>
            <person name="Verma A."/>
            <person name="Khatri I."/>
            <person name="Mual P."/>
            <person name="Subramanian S."/>
            <person name="Krishnamurthi S."/>
        </authorList>
    </citation>
    <scope>NUCLEOTIDE SEQUENCE [LARGE SCALE GENOMIC DNA]</scope>
    <source>
        <strain evidence="7">MTCC 8252</strain>
    </source>
</reference>
<dbReference type="PANTHER" id="PTHR48101:SF1">
    <property type="entry name" value="METHYLMALONYL-COA MUTASE, LARGE SUBUNIT"/>
    <property type="match status" value="1"/>
</dbReference>
<evidence type="ECO:0000256" key="3">
    <source>
        <dbReference type="ARBA" id="ARBA00022628"/>
    </source>
</evidence>
<comment type="similarity">
    <text evidence="2">Belongs to the methylmalonyl-CoA mutase family.</text>
</comment>
<dbReference type="RefSeq" id="WP_040047777.1">
    <property type="nucleotide sequence ID" value="NZ_JWIR02000006.1"/>
</dbReference>
<dbReference type="Pfam" id="PF01642">
    <property type="entry name" value="MM_CoA_mutase"/>
    <property type="match status" value="2"/>
</dbReference>